<name>A0A0E9U9T9_ANGAN</name>
<proteinExistence type="predicted"/>
<dbReference type="EMBL" id="GBXM01046652">
    <property type="protein sequence ID" value="JAH61925.1"/>
    <property type="molecule type" value="Transcribed_RNA"/>
</dbReference>
<evidence type="ECO:0000313" key="1">
    <source>
        <dbReference type="EMBL" id="JAH61925.1"/>
    </source>
</evidence>
<reference evidence="1" key="2">
    <citation type="journal article" date="2015" name="Fish Shellfish Immunol.">
        <title>Early steps in the European eel (Anguilla anguilla)-Vibrio vulnificus interaction in the gills: Role of the RtxA13 toxin.</title>
        <authorList>
            <person name="Callol A."/>
            <person name="Pajuelo D."/>
            <person name="Ebbesson L."/>
            <person name="Teles M."/>
            <person name="MacKenzie S."/>
            <person name="Amaro C."/>
        </authorList>
    </citation>
    <scope>NUCLEOTIDE SEQUENCE</scope>
</reference>
<sequence>MRTPIAQRTTTIGKNKVECSLRNTLIQFTQTYFSSV</sequence>
<accession>A0A0E9U9T9</accession>
<dbReference type="AlphaFoldDB" id="A0A0E9U9T9"/>
<organism evidence="1">
    <name type="scientific">Anguilla anguilla</name>
    <name type="common">European freshwater eel</name>
    <name type="synonym">Muraena anguilla</name>
    <dbReference type="NCBI Taxonomy" id="7936"/>
    <lineage>
        <taxon>Eukaryota</taxon>
        <taxon>Metazoa</taxon>
        <taxon>Chordata</taxon>
        <taxon>Craniata</taxon>
        <taxon>Vertebrata</taxon>
        <taxon>Euteleostomi</taxon>
        <taxon>Actinopterygii</taxon>
        <taxon>Neopterygii</taxon>
        <taxon>Teleostei</taxon>
        <taxon>Anguilliformes</taxon>
        <taxon>Anguillidae</taxon>
        <taxon>Anguilla</taxon>
    </lineage>
</organism>
<protein>
    <submittedName>
        <fullName evidence="1">Uncharacterized protein</fullName>
    </submittedName>
</protein>
<reference evidence="1" key="1">
    <citation type="submission" date="2014-11" db="EMBL/GenBank/DDBJ databases">
        <authorList>
            <person name="Amaro Gonzalez C."/>
        </authorList>
    </citation>
    <scope>NUCLEOTIDE SEQUENCE</scope>
</reference>